<dbReference type="InterPro" id="IPR011004">
    <property type="entry name" value="Trimer_LpxA-like_sf"/>
</dbReference>
<sequence>MLIDAVDDSVAPMTAIDPPAVASAIVSATVPDWSREAVGLFEWQPSRKLLKTIRDYQRVAGRRALHTQLYRKWAVLRYRFWSVVTGADIPLKTRIGGGLLMPHPNGIVIHPDVVIGPNCLLMQQVTLGFRGEGVPRLGGHVDVGTGAKLLGKITLGDDAVVGACALVIADVAPGTTVFGVPAKPASQAVELAERPAAPVSAG</sequence>
<dbReference type="PANTHER" id="PTHR42811">
    <property type="entry name" value="SERINE ACETYLTRANSFERASE"/>
    <property type="match status" value="1"/>
</dbReference>
<dbReference type="EMBL" id="JAAOZC010000001">
    <property type="protein sequence ID" value="NIJ06646.1"/>
    <property type="molecule type" value="Genomic_DNA"/>
</dbReference>
<name>A0ABX0TMA5_9SPHN</name>
<comment type="caution">
    <text evidence="4">The sequence shown here is derived from an EMBL/GenBank/DDBJ whole genome shotgun (WGS) entry which is preliminary data.</text>
</comment>
<dbReference type="EC" id="2.3.1.30" evidence="4"/>
<evidence type="ECO:0000313" key="5">
    <source>
        <dbReference type="Proteomes" id="UP000727456"/>
    </source>
</evidence>
<reference evidence="4 5" key="1">
    <citation type="submission" date="2020-03" db="EMBL/GenBank/DDBJ databases">
        <title>Genomic Encyclopedia of Type Strains, Phase III (KMG-III): the genomes of soil and plant-associated and newly described type strains.</title>
        <authorList>
            <person name="Whitman W."/>
        </authorList>
    </citation>
    <scope>NUCLEOTIDE SEQUENCE [LARGE SCALE GENOMIC DNA]</scope>
    <source>
        <strain evidence="4 5">CECT 8804</strain>
    </source>
</reference>
<evidence type="ECO:0000313" key="4">
    <source>
        <dbReference type="EMBL" id="NIJ06646.1"/>
    </source>
</evidence>
<evidence type="ECO:0000256" key="2">
    <source>
        <dbReference type="ARBA" id="ARBA00022737"/>
    </source>
</evidence>
<dbReference type="Proteomes" id="UP000727456">
    <property type="component" value="Unassembled WGS sequence"/>
</dbReference>
<dbReference type="Gene3D" id="2.160.10.10">
    <property type="entry name" value="Hexapeptide repeat proteins"/>
    <property type="match status" value="1"/>
</dbReference>
<keyword evidence="5" id="KW-1185">Reference proteome</keyword>
<keyword evidence="2" id="KW-0677">Repeat</keyword>
<dbReference type="InterPro" id="IPR045304">
    <property type="entry name" value="LbH_SAT"/>
</dbReference>
<proteinExistence type="predicted"/>
<dbReference type="GO" id="GO:0009001">
    <property type="term" value="F:serine O-acetyltransferase activity"/>
    <property type="evidence" value="ECO:0007669"/>
    <property type="project" value="UniProtKB-EC"/>
</dbReference>
<gene>
    <name evidence="4" type="ORF">FHS31_000228</name>
</gene>
<accession>A0ABX0TMA5</accession>
<dbReference type="CDD" id="cd03354">
    <property type="entry name" value="LbH_SAT"/>
    <property type="match status" value="1"/>
</dbReference>
<dbReference type="InterPro" id="IPR018357">
    <property type="entry name" value="Hexapep_transf_CS"/>
</dbReference>
<dbReference type="PROSITE" id="PS00101">
    <property type="entry name" value="HEXAPEP_TRANSFERASES"/>
    <property type="match status" value="1"/>
</dbReference>
<dbReference type="RefSeq" id="WP_208408481.1">
    <property type="nucleotide sequence ID" value="NZ_JAAOZC010000001.1"/>
</dbReference>
<evidence type="ECO:0000256" key="1">
    <source>
        <dbReference type="ARBA" id="ARBA00022679"/>
    </source>
</evidence>
<protein>
    <submittedName>
        <fullName evidence="4">Serine O-acetyltransferase</fullName>
        <ecNumber evidence="4">2.3.1.30</ecNumber>
    </submittedName>
</protein>
<keyword evidence="1 4" id="KW-0808">Transferase</keyword>
<organism evidence="4 5">
    <name type="scientific">Sphingomonas vulcanisoli</name>
    <dbReference type="NCBI Taxonomy" id="1658060"/>
    <lineage>
        <taxon>Bacteria</taxon>
        <taxon>Pseudomonadati</taxon>
        <taxon>Pseudomonadota</taxon>
        <taxon>Alphaproteobacteria</taxon>
        <taxon>Sphingomonadales</taxon>
        <taxon>Sphingomonadaceae</taxon>
        <taxon>Sphingomonas</taxon>
    </lineage>
</organism>
<keyword evidence="3 4" id="KW-0012">Acyltransferase</keyword>
<dbReference type="SUPFAM" id="SSF51161">
    <property type="entry name" value="Trimeric LpxA-like enzymes"/>
    <property type="match status" value="1"/>
</dbReference>
<evidence type="ECO:0000256" key="3">
    <source>
        <dbReference type="ARBA" id="ARBA00023315"/>
    </source>
</evidence>